<dbReference type="Pfam" id="PF01146">
    <property type="entry name" value="Caveolin"/>
    <property type="match status" value="1"/>
</dbReference>
<dbReference type="AlphaFoldDB" id="A0A0N5CMB3"/>
<organism evidence="10">
    <name type="scientific">Thelazia callipaeda</name>
    <name type="common">Oriental eyeworm</name>
    <name type="synonym">Parasitic nematode</name>
    <dbReference type="NCBI Taxonomy" id="103827"/>
    <lineage>
        <taxon>Eukaryota</taxon>
        <taxon>Metazoa</taxon>
        <taxon>Ecdysozoa</taxon>
        <taxon>Nematoda</taxon>
        <taxon>Chromadorea</taxon>
        <taxon>Rhabditida</taxon>
        <taxon>Spirurina</taxon>
        <taxon>Spiruromorpha</taxon>
        <taxon>Thelazioidea</taxon>
        <taxon>Thelaziidae</taxon>
        <taxon>Thelazia</taxon>
    </lineage>
</organism>
<evidence type="ECO:0000256" key="3">
    <source>
        <dbReference type="ARBA" id="ARBA00022475"/>
    </source>
</evidence>
<accession>A0A0N5CMB3</accession>
<evidence type="ECO:0000256" key="6">
    <source>
        <dbReference type="RuleBase" id="RU000680"/>
    </source>
</evidence>
<reference evidence="10" key="1">
    <citation type="submission" date="2017-02" db="UniProtKB">
        <authorList>
            <consortium name="WormBaseParasite"/>
        </authorList>
    </citation>
    <scope>IDENTIFICATION</scope>
</reference>
<evidence type="ECO:0000256" key="4">
    <source>
        <dbReference type="ARBA" id="ARBA00023034"/>
    </source>
</evidence>
<name>A0A0N5CMB3_THECL</name>
<keyword evidence="4 6" id="KW-0333">Golgi apparatus</keyword>
<comment type="function">
    <text evidence="6">May act as a scaffolding protein within caveolar membranes. Interacts directly with G-protein alpha subunits and can functionally regulate their activity.</text>
</comment>
<dbReference type="PANTHER" id="PTHR10844:SF21">
    <property type="entry name" value="CAVEOLIN-1"/>
    <property type="match status" value="1"/>
</dbReference>
<dbReference type="WBParaSite" id="TCLT_0000128801-mRNA-1">
    <property type="protein sequence ID" value="TCLT_0000128801-mRNA-1"/>
    <property type="gene ID" value="TCLT_0000128801"/>
</dbReference>
<sequence length="178" mass="20185">MSSTIKSAKIEVSSLSNDEPTEKDFSTKICCKSVENYEFVSKEVQKKDCKIWQRKSQRLCTFYENKSDPSERRDPRLIEDVDFCNPDNRANNNHVIMDFSEVFLGPKTSHSFKCTCFTANQIYSVTSTTVYKILTALISIPFAIFFGTLFAVFAAISVFLCTPFVMLASMPLNGFSKV</sequence>
<gene>
    <name evidence="8" type="ORF">TCLT_LOCUS1289</name>
</gene>
<reference evidence="8 9" key="2">
    <citation type="submission" date="2018-11" db="EMBL/GenBank/DDBJ databases">
        <authorList>
            <consortium name="Pathogen Informatics"/>
        </authorList>
    </citation>
    <scope>NUCLEOTIDE SEQUENCE [LARGE SCALE GENOMIC DNA]</scope>
</reference>
<keyword evidence="9" id="KW-1185">Reference proteome</keyword>
<dbReference type="OrthoDB" id="5917823at2759"/>
<evidence type="ECO:0000256" key="2">
    <source>
        <dbReference type="ARBA" id="ARBA00010988"/>
    </source>
</evidence>
<comment type="subcellular location">
    <subcellularLocation>
        <location evidence="1 6">Cell membrane</location>
        <topology evidence="1 6">Peripheral membrane protein</topology>
    </subcellularLocation>
    <subcellularLocation>
        <location evidence="6">Golgi apparatus membrane</location>
        <topology evidence="6">Peripheral membrane protein</topology>
    </subcellularLocation>
    <subcellularLocation>
        <location evidence="6">Membrane</location>
        <location evidence="6">Caveola</location>
        <topology evidence="6">Peripheral membrane protein</topology>
    </subcellularLocation>
</comment>
<dbReference type="GO" id="GO:0005901">
    <property type="term" value="C:caveola"/>
    <property type="evidence" value="ECO:0007669"/>
    <property type="project" value="UniProtKB-SubCell"/>
</dbReference>
<keyword evidence="3 6" id="KW-1003">Cell membrane</keyword>
<dbReference type="PANTHER" id="PTHR10844">
    <property type="entry name" value="CAVEOLIN"/>
    <property type="match status" value="1"/>
</dbReference>
<evidence type="ECO:0000256" key="1">
    <source>
        <dbReference type="ARBA" id="ARBA00004202"/>
    </source>
</evidence>
<dbReference type="GO" id="GO:0000139">
    <property type="term" value="C:Golgi membrane"/>
    <property type="evidence" value="ECO:0007669"/>
    <property type="project" value="UniProtKB-SubCell"/>
</dbReference>
<comment type="similarity">
    <text evidence="2 6">Belongs to the caveolin family.</text>
</comment>
<dbReference type="GO" id="GO:0070836">
    <property type="term" value="P:caveola assembly"/>
    <property type="evidence" value="ECO:0007669"/>
    <property type="project" value="InterPro"/>
</dbReference>
<keyword evidence="7" id="KW-0812">Transmembrane</keyword>
<evidence type="ECO:0000313" key="9">
    <source>
        <dbReference type="Proteomes" id="UP000276776"/>
    </source>
</evidence>
<dbReference type="EMBL" id="UYYF01000153">
    <property type="protein sequence ID" value="VDM96646.1"/>
    <property type="molecule type" value="Genomic_DNA"/>
</dbReference>
<proteinExistence type="inferred from homology"/>
<dbReference type="Proteomes" id="UP000276776">
    <property type="component" value="Unassembled WGS sequence"/>
</dbReference>
<keyword evidence="5 6" id="KW-0472">Membrane</keyword>
<dbReference type="STRING" id="103827.A0A0N5CMB3"/>
<keyword evidence="7" id="KW-1133">Transmembrane helix</keyword>
<dbReference type="GO" id="GO:0060090">
    <property type="term" value="F:molecular adaptor activity"/>
    <property type="evidence" value="ECO:0007669"/>
    <property type="project" value="TreeGrafter"/>
</dbReference>
<evidence type="ECO:0000256" key="5">
    <source>
        <dbReference type="ARBA" id="ARBA00023136"/>
    </source>
</evidence>
<protein>
    <recommendedName>
        <fullName evidence="6">Caveolin</fullName>
    </recommendedName>
</protein>
<evidence type="ECO:0000313" key="10">
    <source>
        <dbReference type="WBParaSite" id="TCLT_0000128801-mRNA-1"/>
    </source>
</evidence>
<feature type="transmembrane region" description="Helical" evidence="7">
    <location>
        <begin position="142"/>
        <end position="168"/>
    </location>
</feature>
<evidence type="ECO:0000313" key="8">
    <source>
        <dbReference type="EMBL" id="VDM96646.1"/>
    </source>
</evidence>
<evidence type="ECO:0000256" key="7">
    <source>
        <dbReference type="SAM" id="Phobius"/>
    </source>
</evidence>
<dbReference type="InterPro" id="IPR001612">
    <property type="entry name" value="Caveolin"/>
</dbReference>